<keyword evidence="1" id="KW-1133">Transmembrane helix</keyword>
<gene>
    <name evidence="2" type="ORF">GPAL_0414</name>
</gene>
<protein>
    <recommendedName>
        <fullName evidence="4">AI-2E family transporter</fullName>
    </recommendedName>
</protein>
<keyword evidence="1" id="KW-0812">Transmembrane</keyword>
<reference evidence="3" key="1">
    <citation type="journal article" date="2014" name="Environ. Microbiol.">
        <title>Comparative genomics of the marine bacterial genus Glaciecola reveals the high degree of genomic diversity and genomic characteristic for cold adaptation.</title>
        <authorList>
            <person name="Qin Q.L."/>
            <person name="Xie B.B."/>
            <person name="Yu Y."/>
            <person name="Shu Y.L."/>
            <person name="Rong J.C."/>
            <person name="Zhang Y.J."/>
            <person name="Zhao D.L."/>
            <person name="Chen X.L."/>
            <person name="Zhang X.Y."/>
            <person name="Chen B."/>
            <person name="Zhou B.C."/>
            <person name="Zhang Y.Z."/>
        </authorList>
    </citation>
    <scope>NUCLEOTIDE SEQUENCE [LARGE SCALE GENOMIC DNA]</scope>
    <source>
        <strain evidence="3">ACAM 615</strain>
    </source>
</reference>
<dbReference type="EMBL" id="BAEQ01000009">
    <property type="protein sequence ID" value="GAC27294.1"/>
    <property type="molecule type" value="Genomic_DNA"/>
</dbReference>
<evidence type="ECO:0008006" key="4">
    <source>
        <dbReference type="Google" id="ProtNLM"/>
    </source>
</evidence>
<accession>K6Y3E6</accession>
<dbReference type="Proteomes" id="UP000006251">
    <property type="component" value="Unassembled WGS sequence"/>
</dbReference>
<sequence length="47" mass="5319">MIILWLLFCGWMWGLIGALIAVPLIVCIKLMLNQFDGAKKWVALLTT</sequence>
<organism evidence="2 3">
    <name type="scientific">Brumicola pallidula DSM 14239 = ACAM 615</name>
    <dbReference type="NCBI Taxonomy" id="1121922"/>
    <lineage>
        <taxon>Bacteria</taxon>
        <taxon>Pseudomonadati</taxon>
        <taxon>Pseudomonadota</taxon>
        <taxon>Gammaproteobacteria</taxon>
        <taxon>Alteromonadales</taxon>
        <taxon>Alteromonadaceae</taxon>
        <taxon>Brumicola</taxon>
    </lineage>
</organism>
<evidence type="ECO:0000313" key="2">
    <source>
        <dbReference type="EMBL" id="GAC27294.1"/>
    </source>
</evidence>
<name>K6Y3E6_9ALTE</name>
<keyword evidence="3" id="KW-1185">Reference proteome</keyword>
<proteinExistence type="predicted"/>
<evidence type="ECO:0000256" key="1">
    <source>
        <dbReference type="SAM" id="Phobius"/>
    </source>
</evidence>
<comment type="caution">
    <text evidence="2">The sequence shown here is derived from an EMBL/GenBank/DDBJ whole genome shotgun (WGS) entry which is preliminary data.</text>
</comment>
<feature type="transmembrane region" description="Helical" evidence="1">
    <location>
        <begin position="12"/>
        <end position="32"/>
    </location>
</feature>
<dbReference type="AlphaFoldDB" id="K6Y3E6"/>
<evidence type="ECO:0000313" key="3">
    <source>
        <dbReference type="Proteomes" id="UP000006251"/>
    </source>
</evidence>
<keyword evidence="1" id="KW-0472">Membrane</keyword>